<dbReference type="PRINTS" id="PR01021">
    <property type="entry name" value="OMPADOMAIN"/>
</dbReference>
<accession>A0A8I2B4F9</accession>
<protein>
    <recommendedName>
        <fullName evidence="11">Outer membrane protein A</fullName>
    </recommendedName>
</protein>
<dbReference type="InterPro" id="IPR000498">
    <property type="entry name" value="OmpA-like_TM_dom"/>
</dbReference>
<dbReference type="PROSITE" id="PS51123">
    <property type="entry name" value="OMPA_2"/>
    <property type="match status" value="1"/>
</dbReference>
<reference evidence="15" key="1">
    <citation type="submission" date="2021-03" db="EMBL/GenBank/DDBJ databases">
        <title>Plesiomonas shigelloides zfcc0051, isolated from zebrafish feces.</title>
        <authorList>
            <person name="Vanderhoek Z."/>
            <person name="Gaulke C."/>
        </authorList>
    </citation>
    <scope>NUCLEOTIDE SEQUENCE</scope>
    <source>
        <strain evidence="15">Zfcc0051</strain>
    </source>
</reference>
<dbReference type="Proteomes" id="UP000664658">
    <property type="component" value="Unassembled WGS sequence"/>
</dbReference>
<keyword evidence="9" id="KW-1015">Disulfide bond</keyword>
<dbReference type="GO" id="GO:0046930">
    <property type="term" value="C:pore complex"/>
    <property type="evidence" value="ECO:0007669"/>
    <property type="project" value="UniProtKB-KW"/>
</dbReference>
<feature type="chain" id="PRO_5034688991" description="Outer membrane protein A" evidence="13">
    <location>
        <begin position="22"/>
        <end position="353"/>
    </location>
</feature>
<keyword evidence="10" id="KW-0998">Cell outer membrane</keyword>
<gene>
    <name evidence="15" type="primary">ompA</name>
    <name evidence="15" type="ORF">J2R62_04640</name>
</gene>
<dbReference type="CDD" id="cd07185">
    <property type="entry name" value="OmpA_C-like"/>
    <property type="match status" value="1"/>
</dbReference>
<evidence type="ECO:0000256" key="1">
    <source>
        <dbReference type="ARBA" id="ARBA00004571"/>
    </source>
</evidence>
<dbReference type="InterPro" id="IPR011250">
    <property type="entry name" value="OMP/PagP_B-barrel"/>
</dbReference>
<evidence type="ECO:0000256" key="13">
    <source>
        <dbReference type="SAM" id="SignalP"/>
    </source>
</evidence>
<comment type="subcellular location">
    <subcellularLocation>
        <location evidence="1">Cell outer membrane</location>
        <topology evidence="1">Multi-pass membrane protein</topology>
    </subcellularLocation>
</comment>
<evidence type="ECO:0000256" key="9">
    <source>
        <dbReference type="ARBA" id="ARBA00023157"/>
    </source>
</evidence>
<evidence type="ECO:0000256" key="11">
    <source>
        <dbReference type="ARBA" id="ARBA00029539"/>
    </source>
</evidence>
<comment type="similarity">
    <text evidence="2">Belongs to the outer membrane OOP (TC 1.B.6) superfamily. OmpA family.</text>
</comment>
<evidence type="ECO:0000313" key="15">
    <source>
        <dbReference type="EMBL" id="MBO1107518.1"/>
    </source>
</evidence>
<feature type="domain" description="OmpA-like" evidence="14">
    <location>
        <begin position="218"/>
        <end position="345"/>
    </location>
</feature>
<dbReference type="PANTHER" id="PTHR30329:SF21">
    <property type="entry name" value="LIPOPROTEIN YIAD-RELATED"/>
    <property type="match status" value="1"/>
</dbReference>
<dbReference type="SUPFAM" id="SSF56925">
    <property type="entry name" value="OMPA-like"/>
    <property type="match status" value="1"/>
</dbReference>
<dbReference type="GO" id="GO:0051701">
    <property type="term" value="P:biological process involved in interaction with host"/>
    <property type="evidence" value="ECO:0007669"/>
    <property type="project" value="UniProtKB-ARBA"/>
</dbReference>
<evidence type="ECO:0000256" key="6">
    <source>
        <dbReference type="ARBA" id="ARBA00023065"/>
    </source>
</evidence>
<dbReference type="GO" id="GO:0015288">
    <property type="term" value="F:porin activity"/>
    <property type="evidence" value="ECO:0007669"/>
    <property type="project" value="UniProtKB-KW"/>
</dbReference>
<organism evidence="15 16">
    <name type="scientific">Plesiomonas shigelloides</name>
    <name type="common">Aeromonas shigelloides</name>
    <dbReference type="NCBI Taxonomy" id="703"/>
    <lineage>
        <taxon>Bacteria</taxon>
        <taxon>Pseudomonadati</taxon>
        <taxon>Pseudomonadota</taxon>
        <taxon>Gammaproteobacteria</taxon>
        <taxon>Enterobacterales</taxon>
        <taxon>Enterobacteriaceae</taxon>
        <taxon>Plesiomonas</taxon>
    </lineage>
</organism>
<evidence type="ECO:0000256" key="8">
    <source>
        <dbReference type="ARBA" id="ARBA00023136"/>
    </source>
</evidence>
<keyword evidence="13" id="KW-0732">Signal</keyword>
<dbReference type="Gene3D" id="2.40.160.20">
    <property type="match status" value="1"/>
</dbReference>
<dbReference type="SUPFAM" id="SSF103088">
    <property type="entry name" value="OmpA-like"/>
    <property type="match status" value="1"/>
</dbReference>
<dbReference type="NCBIfam" id="NF008071">
    <property type="entry name" value="PRK10808.1"/>
    <property type="match status" value="1"/>
</dbReference>
<dbReference type="FunFam" id="3.30.1330.60:FF:000004">
    <property type="entry name" value="Outer membrane protein A"/>
    <property type="match status" value="1"/>
</dbReference>
<dbReference type="EMBL" id="JAFNAA010000004">
    <property type="protein sequence ID" value="MBO1107518.1"/>
    <property type="molecule type" value="Genomic_DNA"/>
</dbReference>
<sequence length="353" mass="38131">MKKTAIALALAGMAFAASTQAAPQEGTWYTGAKLGWSNYFNTESGQNFFGSGGKLSDSTHFSKNSLGGGVFGGYQVNPWFAVEMGYDYLNKLKSDNGDLRTQGIQLSGKFSYPVMQDLDLYTRLGAMGYRADMKGSTDGIFDRHETGVRALAAVGAEYAFNDNWAGRLEYQYTNKLGNSNQVGASADNGLLTFGVSYRFGQTVEAAPAPVPAPAPEIETKRFTLTSDVLFNFGKATLKPEGQQALQKMYAEIQNMGLKDKTAVIIGYTDRIGSDAFNMKLSQERAQSVASYLESLGAPANMLTVEGRGKADPVTGNKCDGIKNRNALISCLAPDRRVEIEVQGVKEQVVEAQQ</sequence>
<feature type="signal peptide" evidence="13">
    <location>
        <begin position="1"/>
        <end position="21"/>
    </location>
</feature>
<dbReference type="InterPro" id="IPR036737">
    <property type="entry name" value="OmpA-like_sf"/>
</dbReference>
<keyword evidence="4" id="KW-1134">Transmembrane beta strand</keyword>
<dbReference type="PANTHER" id="PTHR30329">
    <property type="entry name" value="STATOR ELEMENT OF FLAGELLAR MOTOR COMPLEX"/>
    <property type="match status" value="1"/>
</dbReference>
<evidence type="ECO:0000256" key="12">
    <source>
        <dbReference type="PROSITE-ProRule" id="PRU00473"/>
    </source>
</evidence>
<dbReference type="InterPro" id="IPR002368">
    <property type="entry name" value="OmpA"/>
</dbReference>
<evidence type="ECO:0000256" key="5">
    <source>
        <dbReference type="ARBA" id="ARBA00022692"/>
    </source>
</evidence>
<proteinExistence type="inferred from homology"/>
<evidence type="ECO:0000313" key="16">
    <source>
        <dbReference type="Proteomes" id="UP000664658"/>
    </source>
</evidence>
<keyword evidence="8 12" id="KW-0472">Membrane</keyword>
<dbReference type="InterPro" id="IPR050330">
    <property type="entry name" value="Bact_OuterMem_StrucFunc"/>
</dbReference>
<dbReference type="GO" id="GO:0009279">
    <property type="term" value="C:cell outer membrane"/>
    <property type="evidence" value="ECO:0007669"/>
    <property type="project" value="UniProtKB-SubCell"/>
</dbReference>
<dbReference type="InterPro" id="IPR006665">
    <property type="entry name" value="OmpA-like"/>
</dbReference>
<keyword evidence="3" id="KW-0813">Transport</keyword>
<keyword evidence="7" id="KW-0626">Porin</keyword>
<dbReference type="InterPro" id="IPR006664">
    <property type="entry name" value="OMP_bac"/>
</dbReference>
<dbReference type="GO" id="GO:0006811">
    <property type="term" value="P:monoatomic ion transport"/>
    <property type="evidence" value="ECO:0007669"/>
    <property type="project" value="UniProtKB-KW"/>
</dbReference>
<dbReference type="Gene3D" id="3.30.1330.60">
    <property type="entry name" value="OmpA-like domain"/>
    <property type="match status" value="1"/>
</dbReference>
<evidence type="ECO:0000256" key="7">
    <source>
        <dbReference type="ARBA" id="ARBA00023114"/>
    </source>
</evidence>
<keyword evidence="6" id="KW-0406">Ion transport</keyword>
<evidence type="ECO:0000259" key="14">
    <source>
        <dbReference type="PROSITE" id="PS51123"/>
    </source>
</evidence>
<dbReference type="RefSeq" id="WP_152107051.1">
    <property type="nucleotide sequence ID" value="NZ_JAFNAA010000004.1"/>
</dbReference>
<evidence type="ECO:0000256" key="4">
    <source>
        <dbReference type="ARBA" id="ARBA00022452"/>
    </source>
</evidence>
<evidence type="ECO:0000256" key="2">
    <source>
        <dbReference type="ARBA" id="ARBA00005710"/>
    </source>
</evidence>
<dbReference type="Pfam" id="PF00691">
    <property type="entry name" value="OmpA"/>
    <property type="match status" value="1"/>
</dbReference>
<dbReference type="AlphaFoldDB" id="A0A8I2B4F9"/>
<name>A0A8I2B4F9_PLESH</name>
<evidence type="ECO:0000256" key="10">
    <source>
        <dbReference type="ARBA" id="ARBA00023237"/>
    </source>
</evidence>
<dbReference type="Pfam" id="PF01389">
    <property type="entry name" value="OmpA_membrane"/>
    <property type="match status" value="1"/>
</dbReference>
<dbReference type="PRINTS" id="PR01022">
    <property type="entry name" value="OUTRMMBRANEA"/>
</dbReference>
<evidence type="ECO:0000256" key="3">
    <source>
        <dbReference type="ARBA" id="ARBA00022448"/>
    </source>
</evidence>
<comment type="caution">
    <text evidence="15">The sequence shown here is derived from an EMBL/GenBank/DDBJ whole genome shotgun (WGS) entry which is preliminary data.</text>
</comment>
<keyword evidence="5" id="KW-0812">Transmembrane</keyword>